<dbReference type="InterPro" id="IPR015245">
    <property type="entry name" value="Tap_RNA-bd"/>
</dbReference>
<dbReference type="FunFam" id="3.30.70.330:FF:000165">
    <property type="entry name" value="nuclear RNA export factor 1"/>
    <property type="match status" value="1"/>
</dbReference>
<dbReference type="PANTHER" id="PTHR10662:SF15">
    <property type="entry name" value="NUCLEAR RNA EXPORT FACTOR 5"/>
    <property type="match status" value="1"/>
</dbReference>
<accession>A0A452SZJ2</accession>
<organism evidence="10">
    <name type="scientific">Ursus maritimus</name>
    <name type="common">Polar bear</name>
    <name type="synonym">Thalarctos maritimus</name>
    <dbReference type="NCBI Taxonomy" id="29073"/>
    <lineage>
        <taxon>Eukaryota</taxon>
        <taxon>Metazoa</taxon>
        <taxon>Chordata</taxon>
        <taxon>Craniata</taxon>
        <taxon>Vertebrata</taxon>
        <taxon>Euteleostomi</taxon>
        <taxon>Mammalia</taxon>
        <taxon>Eutheria</taxon>
        <taxon>Laurasiatheria</taxon>
        <taxon>Carnivora</taxon>
        <taxon>Caniformia</taxon>
        <taxon>Ursidae</taxon>
        <taxon>Ursus</taxon>
    </lineage>
</organism>
<dbReference type="InterPro" id="IPR032710">
    <property type="entry name" value="NTF2-like_dom_sf"/>
</dbReference>
<dbReference type="SUPFAM" id="SSF54928">
    <property type="entry name" value="RNA-binding domain, RBD"/>
    <property type="match status" value="1"/>
</dbReference>
<dbReference type="InterPro" id="IPR030217">
    <property type="entry name" value="NXF_fam"/>
</dbReference>
<dbReference type="Gene3D" id="3.80.10.10">
    <property type="entry name" value="Ribonuclease Inhibitor"/>
    <property type="match status" value="1"/>
</dbReference>
<feature type="domain" description="NTF2" evidence="9">
    <location>
        <begin position="344"/>
        <end position="494"/>
    </location>
</feature>
<evidence type="ECO:0000256" key="1">
    <source>
        <dbReference type="ARBA" id="ARBA00004123"/>
    </source>
</evidence>
<dbReference type="InterPro" id="IPR012677">
    <property type="entry name" value="Nucleotide-bd_a/b_plait_sf"/>
</dbReference>
<dbReference type="GeneTree" id="ENSGT00390000007539"/>
<evidence type="ECO:0000256" key="6">
    <source>
        <dbReference type="ARBA" id="ARBA00022816"/>
    </source>
</evidence>
<dbReference type="GO" id="GO:0016973">
    <property type="term" value="P:poly(A)+ mRNA export from nucleus"/>
    <property type="evidence" value="ECO:0007669"/>
    <property type="project" value="TreeGrafter"/>
</dbReference>
<dbReference type="PROSITE" id="PS50177">
    <property type="entry name" value="NTF2_DOMAIN"/>
    <property type="match status" value="1"/>
</dbReference>
<comment type="similarity">
    <text evidence="3">Belongs to the NXF family.</text>
</comment>
<dbReference type="InterPro" id="IPR002075">
    <property type="entry name" value="NTF2_dom"/>
</dbReference>
<dbReference type="AlphaFoldDB" id="A0A452SZJ2"/>
<dbReference type="SUPFAM" id="SSF54427">
    <property type="entry name" value="NTF2-like"/>
    <property type="match status" value="1"/>
</dbReference>
<evidence type="ECO:0000313" key="10">
    <source>
        <dbReference type="Ensembl" id="ENSUMAP00000000882"/>
    </source>
</evidence>
<dbReference type="SUPFAM" id="SSF52058">
    <property type="entry name" value="L domain-like"/>
    <property type="match status" value="1"/>
</dbReference>
<evidence type="ECO:0000256" key="4">
    <source>
        <dbReference type="ARBA" id="ARBA00022448"/>
    </source>
</evidence>
<dbReference type="InterPro" id="IPR035979">
    <property type="entry name" value="RBD_domain_sf"/>
</dbReference>
<protein>
    <submittedName>
        <fullName evidence="10">Nuclear RNA export factor 2-like</fullName>
    </submittedName>
</protein>
<dbReference type="PANTHER" id="PTHR10662">
    <property type="entry name" value="NUCLEAR RNA EXPORT FACTOR"/>
    <property type="match status" value="1"/>
</dbReference>
<evidence type="ECO:0000256" key="2">
    <source>
        <dbReference type="ARBA" id="ARBA00004496"/>
    </source>
</evidence>
<dbReference type="GO" id="GO:0005737">
    <property type="term" value="C:cytoplasm"/>
    <property type="evidence" value="ECO:0007669"/>
    <property type="project" value="UniProtKB-SubCell"/>
</dbReference>
<dbReference type="GO" id="GO:0005634">
    <property type="term" value="C:nucleus"/>
    <property type="evidence" value="ECO:0007669"/>
    <property type="project" value="UniProtKB-SubCell"/>
</dbReference>
<dbReference type="Gene3D" id="1.10.8.10">
    <property type="entry name" value="DNA helicase RuvA subunit, C-terminal domain"/>
    <property type="match status" value="1"/>
</dbReference>
<dbReference type="Pfam" id="PF24048">
    <property type="entry name" value="LRR_NXF1-5"/>
    <property type="match status" value="1"/>
</dbReference>
<evidence type="ECO:0000256" key="8">
    <source>
        <dbReference type="SAM" id="MobiDB-lite"/>
    </source>
</evidence>
<evidence type="ECO:0000259" key="9">
    <source>
        <dbReference type="PROSITE" id="PS50177"/>
    </source>
</evidence>
<evidence type="ECO:0000256" key="5">
    <source>
        <dbReference type="ARBA" id="ARBA00022490"/>
    </source>
</evidence>
<proteinExistence type="inferred from homology"/>
<dbReference type="InterPro" id="IPR009060">
    <property type="entry name" value="UBA-like_sf"/>
</dbReference>
<comment type="subcellular location">
    <subcellularLocation>
        <location evidence="2">Cytoplasm</location>
    </subcellularLocation>
    <subcellularLocation>
        <location evidence="1">Nucleus</location>
    </subcellularLocation>
</comment>
<dbReference type="Pfam" id="PF09162">
    <property type="entry name" value="Tap-RNA_bind"/>
    <property type="match status" value="1"/>
</dbReference>
<dbReference type="OMA" id="CALQQFE"/>
<keyword evidence="4" id="KW-0813">Transport</keyword>
<sequence length="578" mass="66555">SFRGNFGKRSPPYERGGYEPQRSHLQEDDGNVLMRDVQEEPQVRHAPYSTRRDKRRVKWQNEGHMHITVWRAGKNLKREMGENTQDGTPGSWFKITIPCGRKYDKTWLMSSIQSLCSVPFTPVDFHYVKNQARFFVRDVDTASALKDVSYKICDEENRKISIFVNPSTVPYSVRYKLEPEQMEQLKLTMNKRYDVSQQALDLQCLRFDPDLVGHDIDIILNRRNCMAATLQIIEENYPKGVELMGWRTDLSLSNNKLYRLDGLSDIIEMVPTVKILNLSKNELHLVWELNKMKGLDLEELWLEGNPLCDTFPDQSTYIRSDGQELSPPVIMDTDTPCLIKPFRLSSLLSHRYYMIYDSGDRQGLLGAYHDEACFSLAIPFNPEDPAASSLCEYFKESRNMKKPKDPYLCVQPLNRTKRDIVFSLCVLPKTQHDLSSFLVDIWFQTEKMLCFSVNGVFKEVEGKSQGSVRAFTRTFIATPASNSSLCIVNDELFVRDATPNETRSAFSNQEPTLTSSTMPTLSQEQQEMVHAFSTQSGMKLEWSQKQCMNQESRTESPQINPHIYGQLIVNESAEKKIC</sequence>
<name>A0A452SZJ2_URSMA</name>
<evidence type="ECO:0000256" key="7">
    <source>
        <dbReference type="ARBA" id="ARBA00023242"/>
    </source>
</evidence>
<dbReference type="GO" id="GO:0003723">
    <property type="term" value="F:RNA binding"/>
    <property type="evidence" value="ECO:0007669"/>
    <property type="project" value="InterPro"/>
</dbReference>
<keyword evidence="5" id="KW-0963">Cytoplasm</keyword>
<dbReference type="FunFam" id="3.10.450.50:FF:000004">
    <property type="entry name" value="Nuclear RNA export factor 1"/>
    <property type="match status" value="1"/>
</dbReference>
<dbReference type="Pfam" id="PF22602">
    <property type="entry name" value="NXF_NTF2"/>
    <property type="match status" value="1"/>
</dbReference>
<dbReference type="SUPFAM" id="SSF46934">
    <property type="entry name" value="UBA-like"/>
    <property type="match status" value="1"/>
</dbReference>
<dbReference type="InterPro" id="IPR057125">
    <property type="entry name" value="NXF1/2/3/5-like_LRR"/>
</dbReference>
<dbReference type="Gene3D" id="3.10.450.50">
    <property type="match status" value="1"/>
</dbReference>
<keyword evidence="6" id="KW-0509">mRNA transport</keyword>
<reference evidence="10" key="1">
    <citation type="submission" date="2019-03" db="UniProtKB">
        <authorList>
            <consortium name="Ensembl"/>
        </authorList>
    </citation>
    <scope>IDENTIFICATION</scope>
</reference>
<feature type="region of interest" description="Disordered" evidence="8">
    <location>
        <begin position="1"/>
        <end position="30"/>
    </location>
</feature>
<dbReference type="InterPro" id="IPR018222">
    <property type="entry name" value="Nuclear_transport_factor_2_euk"/>
</dbReference>
<dbReference type="Ensembl" id="ENSUMAT00000001153.1">
    <property type="protein sequence ID" value="ENSUMAP00000000882.1"/>
    <property type="gene ID" value="ENSUMAG00000000655.1"/>
</dbReference>
<dbReference type="Gene3D" id="3.30.70.330">
    <property type="match status" value="1"/>
</dbReference>
<gene>
    <name evidence="10" type="primary">LOC103674968</name>
</gene>
<keyword evidence="7" id="KW-0539">Nucleus</keyword>
<evidence type="ECO:0000256" key="3">
    <source>
        <dbReference type="ARBA" id="ARBA00009285"/>
    </source>
</evidence>
<dbReference type="InterPro" id="IPR032675">
    <property type="entry name" value="LRR_dom_sf"/>
</dbReference>